<accession>A0ABM8B3A5</accession>
<protein>
    <submittedName>
        <fullName evidence="5">Transferase</fullName>
    </submittedName>
</protein>
<dbReference type="InterPro" id="IPR018357">
    <property type="entry name" value="Hexapep_transf_CS"/>
</dbReference>
<dbReference type="PANTHER" id="PTHR43300">
    <property type="entry name" value="ACETYLTRANSFERASE"/>
    <property type="match status" value="1"/>
</dbReference>
<sequence length="207" mass="20768">MKILIIGDGGHARMVASILVAMENMEPLGYVSGDGTAGVLGPLSLPVLGGDDCVSTVDHDGVIVAVGDNHVRQRLFDQLSASGEILVNAVHPSIIMDPDVELGTGCVICPGVILNTGAVIGHNVILNTGCVVEHECSIGSHIHVAPGVKLAGNVTVNNGAFVGLGACIIQGITIGSDSVVGAGAVVIDDVASNSTVVGIPAKTKKDV</sequence>
<keyword evidence="6" id="KW-1185">Reference proteome</keyword>
<dbReference type="InterPro" id="IPR050179">
    <property type="entry name" value="Trans_hexapeptide_repeat"/>
</dbReference>
<evidence type="ECO:0000313" key="6">
    <source>
        <dbReference type="Proteomes" id="UP001317742"/>
    </source>
</evidence>
<dbReference type="InterPro" id="IPR041561">
    <property type="entry name" value="PglD_N"/>
</dbReference>
<dbReference type="InterPro" id="IPR020019">
    <property type="entry name" value="AcTrfase_PglD-like"/>
</dbReference>
<dbReference type="Proteomes" id="UP001317742">
    <property type="component" value="Chromosome"/>
</dbReference>
<dbReference type="NCBIfam" id="TIGR03570">
    <property type="entry name" value="NeuD_NnaD"/>
    <property type="match status" value="1"/>
</dbReference>
<dbReference type="RefSeq" id="WP_281760789.1">
    <property type="nucleotide sequence ID" value="NZ_AP026709.1"/>
</dbReference>
<dbReference type="Pfam" id="PF17836">
    <property type="entry name" value="PglD_N"/>
    <property type="match status" value="1"/>
</dbReference>
<evidence type="ECO:0000256" key="3">
    <source>
        <dbReference type="ARBA" id="ARBA00022737"/>
    </source>
</evidence>
<evidence type="ECO:0000256" key="2">
    <source>
        <dbReference type="ARBA" id="ARBA00022679"/>
    </source>
</evidence>
<proteinExistence type="inferred from homology"/>
<evidence type="ECO:0000259" key="4">
    <source>
        <dbReference type="Pfam" id="PF17836"/>
    </source>
</evidence>
<dbReference type="SUPFAM" id="SSF51161">
    <property type="entry name" value="Trimeric LpxA-like enzymes"/>
    <property type="match status" value="1"/>
</dbReference>
<dbReference type="Gene3D" id="3.40.50.20">
    <property type="match status" value="1"/>
</dbReference>
<dbReference type="EMBL" id="AP026709">
    <property type="protein sequence ID" value="BDQ38291.1"/>
    <property type="molecule type" value="Genomic_DNA"/>
</dbReference>
<organism evidence="5 6">
    <name type="scientific">Pseudodesulfovibrio nedwellii</name>
    <dbReference type="NCBI Taxonomy" id="2973072"/>
    <lineage>
        <taxon>Bacteria</taxon>
        <taxon>Pseudomonadati</taxon>
        <taxon>Thermodesulfobacteriota</taxon>
        <taxon>Desulfovibrionia</taxon>
        <taxon>Desulfovibrionales</taxon>
        <taxon>Desulfovibrionaceae</taxon>
    </lineage>
</organism>
<dbReference type="InterPro" id="IPR011004">
    <property type="entry name" value="Trimer_LpxA-like_sf"/>
</dbReference>
<evidence type="ECO:0000256" key="1">
    <source>
        <dbReference type="ARBA" id="ARBA00007274"/>
    </source>
</evidence>
<dbReference type="GO" id="GO:0016740">
    <property type="term" value="F:transferase activity"/>
    <property type="evidence" value="ECO:0007669"/>
    <property type="project" value="UniProtKB-KW"/>
</dbReference>
<reference evidence="5 6" key="1">
    <citation type="submission" date="2022-08" db="EMBL/GenBank/DDBJ databases">
        <title>Genome Sequence of the sulphate-reducing bacterium, Pseudodesulfovibrio sp. SYK.</title>
        <authorList>
            <person name="Kondo R."/>
            <person name="Kataoka T."/>
        </authorList>
    </citation>
    <scope>NUCLEOTIDE SEQUENCE [LARGE SCALE GENOMIC DNA]</scope>
    <source>
        <strain evidence="5 6">SYK</strain>
    </source>
</reference>
<dbReference type="PANTHER" id="PTHR43300:SF7">
    <property type="entry name" value="UDP-N-ACETYLBACILLOSAMINE N-ACETYLTRANSFERASE"/>
    <property type="match status" value="1"/>
</dbReference>
<comment type="similarity">
    <text evidence="1">Belongs to the transferase hexapeptide repeat family.</text>
</comment>
<evidence type="ECO:0000313" key="5">
    <source>
        <dbReference type="EMBL" id="BDQ38291.1"/>
    </source>
</evidence>
<dbReference type="PROSITE" id="PS00101">
    <property type="entry name" value="HEXAPEP_TRANSFERASES"/>
    <property type="match status" value="1"/>
</dbReference>
<keyword evidence="3" id="KW-0677">Repeat</keyword>
<dbReference type="CDD" id="cd03360">
    <property type="entry name" value="LbH_AT_putative"/>
    <property type="match status" value="1"/>
</dbReference>
<dbReference type="Gene3D" id="2.160.10.10">
    <property type="entry name" value="Hexapeptide repeat proteins"/>
    <property type="match status" value="1"/>
</dbReference>
<keyword evidence="2 5" id="KW-0808">Transferase</keyword>
<name>A0ABM8B3A5_9BACT</name>
<gene>
    <name evidence="5" type="ORF">SYK_26510</name>
</gene>
<feature type="domain" description="PglD N-terminal" evidence="4">
    <location>
        <begin position="2"/>
        <end position="79"/>
    </location>
</feature>